<gene>
    <name evidence="2" type="ORF">J2Z66_004722</name>
</gene>
<dbReference type="SUPFAM" id="SSF51126">
    <property type="entry name" value="Pectin lyase-like"/>
    <property type="match status" value="1"/>
</dbReference>
<comment type="caution">
    <text evidence="2">The sequence shown here is derived from an EMBL/GenBank/DDBJ whole genome shotgun (WGS) entry which is preliminary data.</text>
</comment>
<keyword evidence="1" id="KW-0732">Signal</keyword>
<dbReference type="EMBL" id="JAGGLB010000017">
    <property type="protein sequence ID" value="MBP1993105.1"/>
    <property type="molecule type" value="Genomic_DNA"/>
</dbReference>
<feature type="chain" id="PRO_5045049146" evidence="1">
    <location>
        <begin position="25"/>
        <end position="634"/>
    </location>
</feature>
<name>A0ABS4IZY3_9BACL</name>
<protein>
    <submittedName>
        <fullName evidence="2">Uncharacterized protein</fullName>
    </submittedName>
</protein>
<dbReference type="Proteomes" id="UP001519287">
    <property type="component" value="Unassembled WGS sequence"/>
</dbReference>
<feature type="signal peptide" evidence="1">
    <location>
        <begin position="1"/>
        <end position="24"/>
    </location>
</feature>
<organism evidence="2 3">
    <name type="scientific">Paenibacillus eucommiae</name>
    <dbReference type="NCBI Taxonomy" id="1355755"/>
    <lineage>
        <taxon>Bacteria</taxon>
        <taxon>Bacillati</taxon>
        <taxon>Bacillota</taxon>
        <taxon>Bacilli</taxon>
        <taxon>Bacillales</taxon>
        <taxon>Paenibacillaceae</taxon>
        <taxon>Paenibacillus</taxon>
    </lineage>
</organism>
<evidence type="ECO:0000256" key="1">
    <source>
        <dbReference type="SAM" id="SignalP"/>
    </source>
</evidence>
<keyword evidence="3" id="KW-1185">Reference proteome</keyword>
<reference evidence="2 3" key="1">
    <citation type="submission" date="2021-03" db="EMBL/GenBank/DDBJ databases">
        <title>Genomic Encyclopedia of Type Strains, Phase IV (KMG-IV): sequencing the most valuable type-strain genomes for metagenomic binning, comparative biology and taxonomic classification.</title>
        <authorList>
            <person name="Goeker M."/>
        </authorList>
    </citation>
    <scope>NUCLEOTIDE SEQUENCE [LARGE SCALE GENOMIC DNA]</scope>
    <source>
        <strain evidence="2 3">DSM 26048</strain>
    </source>
</reference>
<sequence>MNKKLVSIRLLVVAILWISVFQMNDQVAEASGDVAVFSATWNTGSDYGLANTEEIPGSNVVGYSGTGQPTITRAASGAEGVNAHSGDGYLQMQGTDVSVSGGGYIYNKVYENLDIKITYGMKLKYWVYHHSYPASKRMGIDLIFTDTTNLRDSGLTDLNGVSMHPGSRNEPLNKWVLVETDLSPLAGKTIDRILFAYSGDGTATGKYASYFDDLTIQIPGPGSLSPCTLVTPGTGESLGQALANALTENNGAPASFCARPGLIDVPVNVSGPVSLTLYPGTYMQTQSITLSGKGASLIGQSRGSTILKFKNGSHGANVVLDSYTSSYKISGLTLGRETEGTLPEDNGIRTGHSNDYGLMESLIINKQYNGMHLQITSYTRVRDLIISESGNTGMFITNGNELDGGGPCQYYLDDILFTVNKGFAIDVSPDAGPMPIGNWNGILTFGNEKGGIILRKLSDTKVVHGLRLTNSFFGQDGGVGGYPEITLEGGGMHNISNSFVEIGGVEANPPYSSHADVHGILIDEAVTSAQLNAVYVANNTGSGLVIKGGNVLVTASTFSTNGMNSTTDDYKTGILILNEDSIVNVGLSQFIASGAYVDPNLTAHSTGIKSYSEHVTLTGVTFDTSGGAQGYVGP</sequence>
<evidence type="ECO:0000313" key="2">
    <source>
        <dbReference type="EMBL" id="MBP1993105.1"/>
    </source>
</evidence>
<dbReference type="RefSeq" id="WP_209974671.1">
    <property type="nucleotide sequence ID" value="NZ_JAGGLB010000017.1"/>
</dbReference>
<evidence type="ECO:0000313" key="3">
    <source>
        <dbReference type="Proteomes" id="UP001519287"/>
    </source>
</evidence>
<accession>A0ABS4IZY3</accession>
<proteinExistence type="predicted"/>
<dbReference type="InterPro" id="IPR011050">
    <property type="entry name" value="Pectin_lyase_fold/virulence"/>
</dbReference>